<dbReference type="GO" id="GO:0005737">
    <property type="term" value="C:cytoplasm"/>
    <property type="evidence" value="ECO:0007669"/>
    <property type="project" value="TreeGrafter"/>
</dbReference>
<dbReference type="PANTHER" id="PTHR13847:SF287">
    <property type="entry name" value="FAD-DEPENDENT OXIDOREDUCTASE DOMAIN-CONTAINING PROTEIN 1"/>
    <property type="match status" value="1"/>
</dbReference>
<comment type="caution">
    <text evidence="3">The sequence shown here is derived from an EMBL/GenBank/DDBJ whole genome shotgun (WGS) entry which is preliminary data.</text>
</comment>
<dbReference type="Gene3D" id="3.30.9.10">
    <property type="entry name" value="D-Amino Acid Oxidase, subunit A, domain 2"/>
    <property type="match status" value="1"/>
</dbReference>
<feature type="non-terminal residue" evidence="3">
    <location>
        <position position="257"/>
    </location>
</feature>
<sequence length="257" mass="27971">QNKAAIGGVRATHSDPAKIQICLQSLDVFSKWMDKTGTDIGWKKGGYCFPVYQTREENILKSILPIQKKFGLKIDWVEAEGIKKVVPGINKKGLIGGTYSPNDGQVSPLLASESFTNEATRLGAEFRYCESVTDLITDGKKGNISIKGVKTTKGEYYANAVVNAAGAHATSICTMAGLNIPVNPDSHEAGITAPIEQFLDPLVVDIRPGKQGKTANFYFGQNSEGQIIFCYTPLKIFPGEDKRSTSEFMPIMANRMV</sequence>
<evidence type="ECO:0000256" key="1">
    <source>
        <dbReference type="ARBA" id="ARBA00023002"/>
    </source>
</evidence>
<dbReference type="Gene3D" id="3.50.50.60">
    <property type="entry name" value="FAD/NAD(P)-binding domain"/>
    <property type="match status" value="1"/>
</dbReference>
<gene>
    <name evidence="3" type="ORF">S12H4_44189</name>
</gene>
<dbReference type="AlphaFoldDB" id="X1VAH8"/>
<evidence type="ECO:0000259" key="2">
    <source>
        <dbReference type="Pfam" id="PF01266"/>
    </source>
</evidence>
<reference evidence="3" key="1">
    <citation type="journal article" date="2014" name="Front. Microbiol.">
        <title>High frequency of phylogenetically diverse reductive dehalogenase-homologous genes in deep subseafloor sedimentary metagenomes.</title>
        <authorList>
            <person name="Kawai M."/>
            <person name="Futagami T."/>
            <person name="Toyoda A."/>
            <person name="Takaki Y."/>
            <person name="Nishi S."/>
            <person name="Hori S."/>
            <person name="Arai W."/>
            <person name="Tsubouchi T."/>
            <person name="Morono Y."/>
            <person name="Uchiyama I."/>
            <person name="Ito T."/>
            <person name="Fujiyama A."/>
            <person name="Inagaki F."/>
            <person name="Takami H."/>
        </authorList>
    </citation>
    <scope>NUCLEOTIDE SEQUENCE</scope>
    <source>
        <strain evidence="3">Expedition CK06-06</strain>
    </source>
</reference>
<keyword evidence="1" id="KW-0560">Oxidoreductase</keyword>
<proteinExistence type="predicted"/>
<dbReference type="GO" id="GO:0016491">
    <property type="term" value="F:oxidoreductase activity"/>
    <property type="evidence" value="ECO:0007669"/>
    <property type="project" value="UniProtKB-KW"/>
</dbReference>
<organism evidence="3">
    <name type="scientific">marine sediment metagenome</name>
    <dbReference type="NCBI Taxonomy" id="412755"/>
    <lineage>
        <taxon>unclassified sequences</taxon>
        <taxon>metagenomes</taxon>
        <taxon>ecological metagenomes</taxon>
    </lineage>
</organism>
<dbReference type="SUPFAM" id="SSF51905">
    <property type="entry name" value="FAD/NAD(P)-binding domain"/>
    <property type="match status" value="1"/>
</dbReference>
<dbReference type="InterPro" id="IPR036188">
    <property type="entry name" value="FAD/NAD-bd_sf"/>
</dbReference>
<dbReference type="EMBL" id="BARW01027206">
    <property type="protein sequence ID" value="GAJ13817.1"/>
    <property type="molecule type" value="Genomic_DNA"/>
</dbReference>
<protein>
    <recommendedName>
        <fullName evidence="2">FAD dependent oxidoreductase domain-containing protein</fullName>
    </recommendedName>
</protein>
<feature type="domain" description="FAD dependent oxidoreductase" evidence="2">
    <location>
        <begin position="6"/>
        <end position="238"/>
    </location>
</feature>
<accession>X1VAH8</accession>
<dbReference type="PANTHER" id="PTHR13847">
    <property type="entry name" value="SARCOSINE DEHYDROGENASE-RELATED"/>
    <property type="match status" value="1"/>
</dbReference>
<dbReference type="InterPro" id="IPR006076">
    <property type="entry name" value="FAD-dep_OxRdtase"/>
</dbReference>
<name>X1VAH8_9ZZZZ</name>
<evidence type="ECO:0000313" key="3">
    <source>
        <dbReference type="EMBL" id="GAJ13817.1"/>
    </source>
</evidence>
<dbReference type="Pfam" id="PF01266">
    <property type="entry name" value="DAO"/>
    <property type="match status" value="1"/>
</dbReference>
<feature type="non-terminal residue" evidence="3">
    <location>
        <position position="1"/>
    </location>
</feature>